<dbReference type="AlphaFoldDB" id="A0A2P2PCM2"/>
<evidence type="ECO:0000313" key="1">
    <source>
        <dbReference type="EMBL" id="MBX52371.1"/>
    </source>
</evidence>
<sequence>MKCFSYIGLIYSWTHISMSIQLSSMMAGPLQINSWDCWTSFILENAIVNL</sequence>
<protein>
    <submittedName>
        <fullName evidence="1">Uncharacterized protein</fullName>
    </submittedName>
</protein>
<proteinExistence type="predicted"/>
<organism evidence="1">
    <name type="scientific">Rhizophora mucronata</name>
    <name type="common">Asiatic mangrove</name>
    <dbReference type="NCBI Taxonomy" id="61149"/>
    <lineage>
        <taxon>Eukaryota</taxon>
        <taxon>Viridiplantae</taxon>
        <taxon>Streptophyta</taxon>
        <taxon>Embryophyta</taxon>
        <taxon>Tracheophyta</taxon>
        <taxon>Spermatophyta</taxon>
        <taxon>Magnoliopsida</taxon>
        <taxon>eudicotyledons</taxon>
        <taxon>Gunneridae</taxon>
        <taxon>Pentapetalae</taxon>
        <taxon>rosids</taxon>
        <taxon>fabids</taxon>
        <taxon>Malpighiales</taxon>
        <taxon>Rhizophoraceae</taxon>
        <taxon>Rhizophora</taxon>
    </lineage>
</organism>
<accession>A0A2P2PCM2</accession>
<name>A0A2P2PCM2_RHIMU</name>
<reference evidence="1" key="1">
    <citation type="submission" date="2018-02" db="EMBL/GenBank/DDBJ databases">
        <title>Rhizophora mucronata_Transcriptome.</title>
        <authorList>
            <person name="Meera S.P."/>
            <person name="Sreeshan A."/>
            <person name="Augustine A."/>
        </authorList>
    </citation>
    <scope>NUCLEOTIDE SEQUENCE</scope>
    <source>
        <tissue evidence="1">Leaf</tissue>
    </source>
</reference>
<dbReference type="EMBL" id="GGEC01071887">
    <property type="protein sequence ID" value="MBX52371.1"/>
    <property type="molecule type" value="Transcribed_RNA"/>
</dbReference>